<dbReference type="EMBL" id="JBJKTR010000014">
    <property type="protein sequence ID" value="KAL3344174.1"/>
    <property type="molecule type" value="Genomic_DNA"/>
</dbReference>
<accession>A0ABD2SJX5</accession>
<name>A0ABD2SJX5_9SOLN</name>
<organism evidence="2 3">
    <name type="scientific">Solanum stoloniferum</name>
    <dbReference type="NCBI Taxonomy" id="62892"/>
    <lineage>
        <taxon>Eukaryota</taxon>
        <taxon>Viridiplantae</taxon>
        <taxon>Streptophyta</taxon>
        <taxon>Embryophyta</taxon>
        <taxon>Tracheophyta</taxon>
        <taxon>Spermatophyta</taxon>
        <taxon>Magnoliopsida</taxon>
        <taxon>eudicotyledons</taxon>
        <taxon>Gunneridae</taxon>
        <taxon>Pentapetalae</taxon>
        <taxon>asterids</taxon>
        <taxon>lamiids</taxon>
        <taxon>Solanales</taxon>
        <taxon>Solanaceae</taxon>
        <taxon>Solanoideae</taxon>
        <taxon>Solaneae</taxon>
        <taxon>Solanum</taxon>
    </lineage>
</organism>
<reference evidence="2 3" key="1">
    <citation type="submission" date="2024-05" db="EMBL/GenBank/DDBJ databases">
        <title>De novo assembly of an allotetraploid wild potato.</title>
        <authorList>
            <person name="Hosaka A.J."/>
        </authorList>
    </citation>
    <scope>NUCLEOTIDE SEQUENCE [LARGE SCALE GENOMIC DNA]</scope>
    <source>
        <tissue evidence="2">Young leaves</tissue>
    </source>
</reference>
<feature type="compositionally biased region" description="Polar residues" evidence="1">
    <location>
        <begin position="9"/>
        <end position="31"/>
    </location>
</feature>
<evidence type="ECO:0000256" key="1">
    <source>
        <dbReference type="SAM" id="MobiDB-lite"/>
    </source>
</evidence>
<keyword evidence="3" id="KW-1185">Reference proteome</keyword>
<evidence type="ECO:0000313" key="3">
    <source>
        <dbReference type="Proteomes" id="UP001627284"/>
    </source>
</evidence>
<protein>
    <submittedName>
        <fullName evidence="2">Uncharacterized protein</fullName>
    </submittedName>
</protein>
<sequence>IQFPKDPTPASSSPLQQYSSTKYPSNFNTAARHQRANRAAKPANSENNRAVLLCLQCPYSSRPLIPLYHKPPSLPLLALEREREIQILLEFLQRISPPKAAHSSL</sequence>
<feature type="region of interest" description="Disordered" evidence="1">
    <location>
        <begin position="1"/>
        <end position="44"/>
    </location>
</feature>
<comment type="caution">
    <text evidence="2">The sequence shown here is derived from an EMBL/GenBank/DDBJ whole genome shotgun (WGS) entry which is preliminary data.</text>
</comment>
<dbReference type="Proteomes" id="UP001627284">
    <property type="component" value="Unassembled WGS sequence"/>
</dbReference>
<evidence type="ECO:0000313" key="2">
    <source>
        <dbReference type="EMBL" id="KAL3344174.1"/>
    </source>
</evidence>
<proteinExistence type="predicted"/>
<dbReference type="AlphaFoldDB" id="A0ABD2SJX5"/>
<feature type="non-terminal residue" evidence="2">
    <location>
        <position position="1"/>
    </location>
</feature>
<gene>
    <name evidence="2" type="ORF">AABB24_023554</name>
</gene>